<dbReference type="STRING" id="32264.T1JY39"/>
<evidence type="ECO:0000256" key="7">
    <source>
        <dbReference type="ARBA" id="ARBA00022949"/>
    </source>
</evidence>
<keyword evidence="14" id="KW-1185">Reference proteome</keyword>
<comment type="similarity">
    <text evidence="12">Belongs to the pannexin family.</text>
</comment>
<keyword evidence="6" id="KW-0303">Gap junction</keyword>
<evidence type="ECO:0000256" key="8">
    <source>
        <dbReference type="ARBA" id="ARBA00022989"/>
    </source>
</evidence>
<name>T1JY39_TETUR</name>
<evidence type="ECO:0000256" key="6">
    <source>
        <dbReference type="ARBA" id="ARBA00022868"/>
    </source>
</evidence>
<keyword evidence="8 12" id="KW-1133">Transmembrane helix</keyword>
<keyword evidence="7" id="KW-0965">Cell junction</keyword>
<evidence type="ECO:0000313" key="13">
    <source>
        <dbReference type="EnsemblMetazoa" id="tetur02g14230.1"/>
    </source>
</evidence>
<evidence type="ECO:0000256" key="9">
    <source>
        <dbReference type="ARBA" id="ARBA00023065"/>
    </source>
</evidence>
<dbReference type="HOGENOM" id="CLU_035763_1_1_1"/>
<keyword evidence="3 12" id="KW-0813">Transport</keyword>
<dbReference type="GO" id="GO:0005243">
    <property type="term" value="F:gap junction channel activity"/>
    <property type="evidence" value="ECO:0007669"/>
    <property type="project" value="TreeGrafter"/>
</dbReference>
<reference evidence="13" key="2">
    <citation type="submission" date="2015-06" db="UniProtKB">
        <authorList>
            <consortium name="EnsemblMetazoa"/>
        </authorList>
    </citation>
    <scope>IDENTIFICATION</scope>
</reference>
<dbReference type="GO" id="GO:0034220">
    <property type="term" value="P:monoatomic ion transmembrane transport"/>
    <property type="evidence" value="ECO:0007669"/>
    <property type="project" value="UniProtKB-KW"/>
</dbReference>
<dbReference type="PRINTS" id="PR01262">
    <property type="entry name" value="INNEXIN"/>
</dbReference>
<dbReference type="GO" id="GO:0005921">
    <property type="term" value="C:gap junction"/>
    <property type="evidence" value="ECO:0007669"/>
    <property type="project" value="UniProtKB-SubCell"/>
</dbReference>
<keyword evidence="10 12" id="KW-0472">Membrane</keyword>
<dbReference type="GO" id="GO:0005886">
    <property type="term" value="C:plasma membrane"/>
    <property type="evidence" value="ECO:0007669"/>
    <property type="project" value="UniProtKB-SubCell"/>
</dbReference>
<evidence type="ECO:0000256" key="10">
    <source>
        <dbReference type="ARBA" id="ARBA00023136"/>
    </source>
</evidence>
<dbReference type="eggNOG" id="ENOG502QR27">
    <property type="taxonomic scope" value="Eukaryota"/>
</dbReference>
<dbReference type="EMBL" id="CAEY01000840">
    <property type="status" value="NOT_ANNOTATED_CDS"/>
    <property type="molecule type" value="Genomic_DNA"/>
</dbReference>
<evidence type="ECO:0000256" key="3">
    <source>
        <dbReference type="ARBA" id="ARBA00022448"/>
    </source>
</evidence>
<protein>
    <recommendedName>
        <fullName evidence="12">Innexin</fullName>
    </recommendedName>
</protein>
<dbReference type="PANTHER" id="PTHR11893:SF39">
    <property type="entry name" value="INNEXIN INX1"/>
    <property type="match status" value="1"/>
</dbReference>
<reference evidence="14" key="1">
    <citation type="submission" date="2011-08" db="EMBL/GenBank/DDBJ databases">
        <authorList>
            <person name="Rombauts S."/>
        </authorList>
    </citation>
    <scope>NUCLEOTIDE SEQUENCE</scope>
    <source>
        <strain evidence="14">London</strain>
    </source>
</reference>
<accession>T1JY39</accession>
<evidence type="ECO:0000256" key="11">
    <source>
        <dbReference type="ARBA" id="ARBA00023303"/>
    </source>
</evidence>
<sequence length="379" mass="44911">MLDLFIGLKRVTKRRTVHIDNAIFRLHWLFTSVILIAFSILLSGRQYVGEPIHCMETNNLPKTMINTYCWIQSTFIIPEPKQTAKQRASYGETAHPWIRNSQGYTGNRKWQTYYQWVTFTLFFQGLLFYFPYYLWKLWEGGLIKTISLGMQIALITDEEKGHKRKIILDYFYRHFGHHRLYACKYFFCEALCLANVICQLYFTDWFFDGEFIDYGPLTVSYILSENRTSLVNPMIRMFPRMTKCRFQKYGDSGDISTYDILCMLPLNVVNEKIYLFLWFWYSILLILTVLLILFRLFIVICFSLRPYFLKSRCRLSKTKCLRLICARGNIGDWFLMYMLANNLDPLLIREITDGLGKKLERDANGSKNHIAMQAVQKIT</sequence>
<dbReference type="PROSITE" id="PS51013">
    <property type="entry name" value="PANNEXIN"/>
    <property type="match status" value="1"/>
</dbReference>
<dbReference type="EnsemblMetazoa" id="tetur02g14230.1">
    <property type="protein sequence ID" value="tetur02g14230.1"/>
    <property type="gene ID" value="tetur02g14230"/>
</dbReference>
<keyword evidence="11 12" id="KW-0407">Ion channel</keyword>
<feature type="transmembrane region" description="Helical" evidence="12">
    <location>
        <begin position="278"/>
        <end position="304"/>
    </location>
</feature>
<dbReference type="Proteomes" id="UP000015104">
    <property type="component" value="Unassembled WGS sequence"/>
</dbReference>
<dbReference type="AlphaFoldDB" id="T1JY39"/>
<dbReference type="PANTHER" id="PTHR11893">
    <property type="entry name" value="INNEXIN"/>
    <property type="match status" value="1"/>
</dbReference>
<evidence type="ECO:0000256" key="2">
    <source>
        <dbReference type="ARBA" id="ARBA00004651"/>
    </source>
</evidence>
<evidence type="ECO:0000256" key="1">
    <source>
        <dbReference type="ARBA" id="ARBA00004610"/>
    </source>
</evidence>
<comment type="function">
    <text evidence="12">Structural component of the gap junctions.</text>
</comment>
<comment type="subcellular location">
    <subcellularLocation>
        <location evidence="1">Cell junction</location>
        <location evidence="1">Gap junction</location>
    </subcellularLocation>
    <subcellularLocation>
        <location evidence="2 12">Cell membrane</location>
        <topology evidence="2 12">Multi-pass membrane protein</topology>
    </subcellularLocation>
</comment>
<feature type="transmembrane region" description="Helical" evidence="12">
    <location>
        <begin position="22"/>
        <end position="42"/>
    </location>
</feature>
<dbReference type="InterPro" id="IPR000990">
    <property type="entry name" value="Innexin"/>
</dbReference>
<proteinExistence type="inferred from homology"/>
<evidence type="ECO:0000256" key="5">
    <source>
        <dbReference type="ARBA" id="ARBA00022692"/>
    </source>
</evidence>
<dbReference type="Pfam" id="PF00876">
    <property type="entry name" value="Innexin"/>
    <property type="match status" value="1"/>
</dbReference>
<keyword evidence="9 12" id="KW-0406">Ion transport</keyword>
<feature type="transmembrane region" description="Helical" evidence="12">
    <location>
        <begin position="182"/>
        <end position="202"/>
    </location>
</feature>
<keyword evidence="5 12" id="KW-0812">Transmembrane</keyword>
<feature type="transmembrane region" description="Helical" evidence="12">
    <location>
        <begin position="113"/>
        <end position="135"/>
    </location>
</feature>
<evidence type="ECO:0000256" key="4">
    <source>
        <dbReference type="ARBA" id="ARBA00022475"/>
    </source>
</evidence>
<keyword evidence="4" id="KW-1003">Cell membrane</keyword>
<organism evidence="13 14">
    <name type="scientific">Tetranychus urticae</name>
    <name type="common">Two-spotted spider mite</name>
    <dbReference type="NCBI Taxonomy" id="32264"/>
    <lineage>
        <taxon>Eukaryota</taxon>
        <taxon>Metazoa</taxon>
        <taxon>Ecdysozoa</taxon>
        <taxon>Arthropoda</taxon>
        <taxon>Chelicerata</taxon>
        <taxon>Arachnida</taxon>
        <taxon>Acari</taxon>
        <taxon>Acariformes</taxon>
        <taxon>Trombidiformes</taxon>
        <taxon>Prostigmata</taxon>
        <taxon>Eleutherengona</taxon>
        <taxon>Raphignathae</taxon>
        <taxon>Tetranychoidea</taxon>
        <taxon>Tetranychidae</taxon>
        <taxon>Tetranychus</taxon>
    </lineage>
</organism>
<gene>
    <name evidence="12" type="primary">inx</name>
</gene>
<evidence type="ECO:0000313" key="14">
    <source>
        <dbReference type="Proteomes" id="UP000015104"/>
    </source>
</evidence>
<evidence type="ECO:0000256" key="12">
    <source>
        <dbReference type="RuleBase" id="RU010713"/>
    </source>
</evidence>